<evidence type="ECO:0000313" key="3">
    <source>
        <dbReference type="Proteomes" id="UP000499080"/>
    </source>
</evidence>
<dbReference type="EMBL" id="BGPR01031432">
    <property type="protein sequence ID" value="GBO04521.1"/>
    <property type="molecule type" value="Genomic_DNA"/>
</dbReference>
<comment type="caution">
    <text evidence="2">The sequence shown here is derived from an EMBL/GenBank/DDBJ whole genome shotgun (WGS) entry which is preliminary data.</text>
</comment>
<feature type="region of interest" description="Disordered" evidence="1">
    <location>
        <begin position="154"/>
        <end position="179"/>
    </location>
</feature>
<dbReference type="Proteomes" id="UP000499080">
    <property type="component" value="Unassembled WGS sequence"/>
</dbReference>
<accession>A0A4Y2TWU0</accession>
<evidence type="ECO:0000313" key="2">
    <source>
        <dbReference type="EMBL" id="GBO04521.1"/>
    </source>
</evidence>
<feature type="compositionally biased region" description="Basic residues" evidence="1">
    <location>
        <begin position="170"/>
        <end position="179"/>
    </location>
</feature>
<name>A0A4Y2TWU0_ARAVE</name>
<sequence>MPVIKQRDTNEDCAKTLASTENKLAEDANTSFIEEKSVKDRRPPKQGAPVLLNGDTLLDWVALGTDMENRAPNTERIGNSGIEPSYWLSDLLSDYYGCIGQDLTITPGVGAMCQRRRQLGSERSPGLLTNIWPSLAPRQNWLSAKNTRNLLSARSMSSSLTPPEVSYRGSGKKWSRPLK</sequence>
<gene>
    <name evidence="2" type="ORF">AVEN_67570_1</name>
</gene>
<organism evidence="2 3">
    <name type="scientific">Araneus ventricosus</name>
    <name type="common">Orbweaver spider</name>
    <name type="synonym">Epeira ventricosa</name>
    <dbReference type="NCBI Taxonomy" id="182803"/>
    <lineage>
        <taxon>Eukaryota</taxon>
        <taxon>Metazoa</taxon>
        <taxon>Ecdysozoa</taxon>
        <taxon>Arthropoda</taxon>
        <taxon>Chelicerata</taxon>
        <taxon>Arachnida</taxon>
        <taxon>Araneae</taxon>
        <taxon>Araneomorphae</taxon>
        <taxon>Entelegynae</taxon>
        <taxon>Araneoidea</taxon>
        <taxon>Araneidae</taxon>
        <taxon>Araneus</taxon>
    </lineage>
</organism>
<evidence type="ECO:0000256" key="1">
    <source>
        <dbReference type="SAM" id="MobiDB-lite"/>
    </source>
</evidence>
<protein>
    <submittedName>
        <fullName evidence="2">Uncharacterized protein</fullName>
    </submittedName>
</protein>
<dbReference type="AlphaFoldDB" id="A0A4Y2TWU0"/>
<proteinExistence type="predicted"/>
<keyword evidence="3" id="KW-1185">Reference proteome</keyword>
<reference evidence="2 3" key="1">
    <citation type="journal article" date="2019" name="Sci. Rep.">
        <title>Orb-weaving spider Araneus ventricosus genome elucidates the spidroin gene catalogue.</title>
        <authorList>
            <person name="Kono N."/>
            <person name="Nakamura H."/>
            <person name="Ohtoshi R."/>
            <person name="Moran D.A.P."/>
            <person name="Shinohara A."/>
            <person name="Yoshida Y."/>
            <person name="Fujiwara M."/>
            <person name="Mori M."/>
            <person name="Tomita M."/>
            <person name="Arakawa K."/>
        </authorList>
    </citation>
    <scope>NUCLEOTIDE SEQUENCE [LARGE SCALE GENOMIC DNA]</scope>
</reference>